<gene>
    <name evidence="2" type="ORF">FIBSPDRAFT_946457</name>
</gene>
<dbReference type="OrthoDB" id="2614725at2759"/>
<reference evidence="2 3" key="1">
    <citation type="journal article" date="2016" name="Mol. Biol. Evol.">
        <title>Comparative Genomics of Early-Diverging Mushroom-Forming Fungi Provides Insights into the Origins of Lignocellulose Decay Capabilities.</title>
        <authorList>
            <person name="Nagy L.G."/>
            <person name="Riley R."/>
            <person name="Tritt A."/>
            <person name="Adam C."/>
            <person name="Daum C."/>
            <person name="Floudas D."/>
            <person name="Sun H."/>
            <person name="Yadav J.S."/>
            <person name="Pangilinan J."/>
            <person name="Larsson K.H."/>
            <person name="Matsuura K."/>
            <person name="Barry K."/>
            <person name="Labutti K."/>
            <person name="Kuo R."/>
            <person name="Ohm R.A."/>
            <person name="Bhattacharya S.S."/>
            <person name="Shirouzu T."/>
            <person name="Yoshinaga Y."/>
            <person name="Martin F.M."/>
            <person name="Grigoriev I.V."/>
            <person name="Hibbett D.S."/>
        </authorList>
    </citation>
    <scope>NUCLEOTIDE SEQUENCE [LARGE SCALE GENOMIC DNA]</scope>
    <source>
        <strain evidence="2 3">CBS 109695</strain>
    </source>
</reference>
<dbReference type="AlphaFoldDB" id="A0A166SXP6"/>
<evidence type="ECO:0008006" key="4">
    <source>
        <dbReference type="Google" id="ProtNLM"/>
    </source>
</evidence>
<organism evidence="2 3">
    <name type="scientific">Athelia psychrophila</name>
    <dbReference type="NCBI Taxonomy" id="1759441"/>
    <lineage>
        <taxon>Eukaryota</taxon>
        <taxon>Fungi</taxon>
        <taxon>Dikarya</taxon>
        <taxon>Basidiomycota</taxon>
        <taxon>Agaricomycotina</taxon>
        <taxon>Agaricomycetes</taxon>
        <taxon>Agaricomycetidae</taxon>
        <taxon>Atheliales</taxon>
        <taxon>Atheliaceae</taxon>
        <taxon>Athelia</taxon>
    </lineage>
</organism>
<evidence type="ECO:0000256" key="1">
    <source>
        <dbReference type="SAM" id="MobiDB-lite"/>
    </source>
</evidence>
<keyword evidence="3" id="KW-1185">Reference proteome</keyword>
<feature type="region of interest" description="Disordered" evidence="1">
    <location>
        <begin position="286"/>
        <end position="312"/>
    </location>
</feature>
<protein>
    <recommendedName>
        <fullName evidence="4">CCHC-type domain-containing protein</fullName>
    </recommendedName>
</protein>
<accession>A0A166SXP6</accession>
<name>A0A166SXP6_9AGAM</name>
<sequence length="312" mass="35006">MATQQQPSVGLTPSQFAPGGFTTSTSSQLLNPFTPNLIPPISLITITDTMQDLACDTTFQKLSLVSDNYPIWCKRLHSVLSINNLDCYVDGTVLVPSSPNISQTDADSFWNYQSNCVMIIAYLKCYIDDTELAHIGTIDNPHTFWVFLANRHNKRGIFPVIRLLKTLFGYQFSADISTMALTLQNIRATNERIFDQSAITKDSLLICCIMNALEANHDNIRAAASSYYTSNPGAGSQWLFNRIATEIQFMSRVPAATQIICENKKCGKAGHWRDMCYQPGGGMEGKRGEVRRMVKEKKREGKHTRRQMDVRS</sequence>
<evidence type="ECO:0000313" key="2">
    <source>
        <dbReference type="EMBL" id="KZP29957.1"/>
    </source>
</evidence>
<feature type="compositionally biased region" description="Basic and acidic residues" evidence="1">
    <location>
        <begin position="286"/>
        <end position="299"/>
    </location>
</feature>
<evidence type="ECO:0000313" key="3">
    <source>
        <dbReference type="Proteomes" id="UP000076532"/>
    </source>
</evidence>
<proteinExistence type="predicted"/>
<dbReference type="Proteomes" id="UP000076532">
    <property type="component" value="Unassembled WGS sequence"/>
</dbReference>
<dbReference type="EMBL" id="KV417496">
    <property type="protein sequence ID" value="KZP29957.1"/>
    <property type="molecule type" value="Genomic_DNA"/>
</dbReference>